<keyword evidence="2" id="KW-1185">Reference proteome</keyword>
<evidence type="ECO:0000313" key="2">
    <source>
        <dbReference type="Proteomes" id="UP001528411"/>
    </source>
</evidence>
<dbReference type="RefSeq" id="WP_272180531.1">
    <property type="nucleotide sequence ID" value="NZ_JAQOMS010000002.1"/>
</dbReference>
<comment type="caution">
    <text evidence="1">The sequence shown here is derived from an EMBL/GenBank/DDBJ whole genome shotgun (WGS) entry which is preliminary data.</text>
</comment>
<dbReference type="Proteomes" id="UP001528411">
    <property type="component" value="Unassembled WGS sequence"/>
</dbReference>
<accession>A0ABT5FDH9</accession>
<dbReference type="EMBL" id="JAQOMS010000002">
    <property type="protein sequence ID" value="MDC2888992.1"/>
    <property type="molecule type" value="Genomic_DNA"/>
</dbReference>
<dbReference type="SUPFAM" id="SSF53649">
    <property type="entry name" value="Alkaline phosphatase-like"/>
    <property type="match status" value="1"/>
</dbReference>
<evidence type="ECO:0000313" key="1">
    <source>
        <dbReference type="EMBL" id="MDC2888992.1"/>
    </source>
</evidence>
<gene>
    <name evidence="1" type="ORF">PN838_09695</name>
</gene>
<dbReference type="InterPro" id="IPR017850">
    <property type="entry name" value="Alkaline_phosphatase_core_sf"/>
</dbReference>
<name>A0ABT5FDH9_9GAMM</name>
<dbReference type="Gene3D" id="3.30.1120.10">
    <property type="match status" value="1"/>
</dbReference>
<protein>
    <submittedName>
        <fullName evidence="1">Uncharacterized protein</fullName>
    </submittedName>
</protein>
<sequence length="60" mass="7160">MKGVVIDNKGWKFSQFKDGTQQLYSLRENHLEENNVIKQYPDVAKRLKEIFDKEFDSAWP</sequence>
<organism evidence="1 2">
    <name type="scientific">Psychrosphaera algicola</name>
    <dbReference type="NCBI Taxonomy" id="3023714"/>
    <lineage>
        <taxon>Bacteria</taxon>
        <taxon>Pseudomonadati</taxon>
        <taxon>Pseudomonadota</taxon>
        <taxon>Gammaproteobacteria</taxon>
        <taxon>Alteromonadales</taxon>
        <taxon>Pseudoalteromonadaceae</taxon>
        <taxon>Psychrosphaera</taxon>
    </lineage>
</organism>
<proteinExistence type="predicted"/>
<reference evidence="1 2" key="1">
    <citation type="submission" date="2023-01" db="EMBL/GenBank/DDBJ databases">
        <title>Psychrosphaera sp. nov., isolated from marine algae.</title>
        <authorList>
            <person name="Bayburt H."/>
            <person name="Choi B.J."/>
            <person name="Kim J.M."/>
            <person name="Choi D.G."/>
            <person name="Jeon C.O."/>
        </authorList>
    </citation>
    <scope>NUCLEOTIDE SEQUENCE [LARGE SCALE GENOMIC DNA]</scope>
    <source>
        <strain evidence="1 2">G1-22</strain>
    </source>
</reference>